<dbReference type="SUPFAM" id="SSF54427">
    <property type="entry name" value="NTF2-like"/>
    <property type="match status" value="1"/>
</dbReference>
<dbReference type="Proteomes" id="UP000248806">
    <property type="component" value="Unassembled WGS sequence"/>
</dbReference>
<evidence type="ECO:0000313" key="2">
    <source>
        <dbReference type="EMBL" id="PZW27071.1"/>
    </source>
</evidence>
<gene>
    <name evidence="2" type="ORF">EI42_03634</name>
</gene>
<dbReference type="AlphaFoldDB" id="A0A326UD30"/>
<organism evidence="2 3">
    <name type="scientific">Thermosporothrix hazakensis</name>
    <dbReference type="NCBI Taxonomy" id="644383"/>
    <lineage>
        <taxon>Bacteria</taxon>
        <taxon>Bacillati</taxon>
        <taxon>Chloroflexota</taxon>
        <taxon>Ktedonobacteria</taxon>
        <taxon>Ktedonobacterales</taxon>
        <taxon>Thermosporotrichaceae</taxon>
        <taxon>Thermosporothrix</taxon>
    </lineage>
</organism>
<feature type="domain" description="DUF4440" evidence="1">
    <location>
        <begin position="12"/>
        <end position="123"/>
    </location>
</feature>
<comment type="caution">
    <text evidence="2">The sequence shown here is derived from an EMBL/GenBank/DDBJ whole genome shotgun (WGS) entry which is preliminary data.</text>
</comment>
<dbReference type="InterPro" id="IPR027843">
    <property type="entry name" value="DUF4440"/>
</dbReference>
<keyword evidence="3" id="KW-1185">Reference proteome</keyword>
<proteinExistence type="predicted"/>
<dbReference type="EMBL" id="QKUF01000013">
    <property type="protein sequence ID" value="PZW27071.1"/>
    <property type="molecule type" value="Genomic_DNA"/>
</dbReference>
<dbReference type="Gene3D" id="3.10.450.50">
    <property type="match status" value="1"/>
</dbReference>
<protein>
    <submittedName>
        <fullName evidence="2">Uncharacterized protein (TIGR02246 family)</fullName>
    </submittedName>
</protein>
<dbReference type="NCBIfam" id="TIGR02246">
    <property type="entry name" value="SgcJ/EcaC family oxidoreductase"/>
    <property type="match status" value="1"/>
</dbReference>
<evidence type="ECO:0000313" key="3">
    <source>
        <dbReference type="Proteomes" id="UP000248806"/>
    </source>
</evidence>
<reference evidence="2 3" key="1">
    <citation type="submission" date="2018-06" db="EMBL/GenBank/DDBJ databases">
        <title>Genomic Encyclopedia of Archaeal and Bacterial Type Strains, Phase II (KMG-II): from individual species to whole genera.</title>
        <authorList>
            <person name="Goeker M."/>
        </authorList>
    </citation>
    <scope>NUCLEOTIDE SEQUENCE [LARGE SCALE GENOMIC DNA]</scope>
    <source>
        <strain evidence="2 3">ATCC BAA-1881</strain>
    </source>
</reference>
<dbReference type="InterPro" id="IPR032710">
    <property type="entry name" value="NTF2-like_dom_sf"/>
</dbReference>
<accession>A0A326UD30</accession>
<dbReference type="Pfam" id="PF14534">
    <property type="entry name" value="DUF4440"/>
    <property type="match status" value="1"/>
</dbReference>
<dbReference type="RefSeq" id="WP_170142723.1">
    <property type="nucleotide sequence ID" value="NZ_BIFX01000002.1"/>
</dbReference>
<sequence length="139" mass="15402">MENVTTIDEQAIRSLYQQLIDAWNNGDGQAYGAVFTEDASYVDVTGTNTQGRHAISASHQHMFQTFLKGSQLVATITSIRFLRPDVALLHVLGNTLLPGQTELAPDRATMETAIAVKEQGEWLFAALQNTRIMQMPPRQ</sequence>
<dbReference type="InterPro" id="IPR011944">
    <property type="entry name" value="Steroid_delta5-4_isomerase"/>
</dbReference>
<evidence type="ECO:0000259" key="1">
    <source>
        <dbReference type="Pfam" id="PF14534"/>
    </source>
</evidence>
<name>A0A326UD30_THEHA</name>